<dbReference type="Pfam" id="PF02709">
    <property type="entry name" value="Glyco_transf_7C"/>
    <property type="match status" value="1"/>
</dbReference>
<dbReference type="Gene3D" id="2.80.10.50">
    <property type="match status" value="2"/>
</dbReference>
<dbReference type="SUPFAM" id="SSF53448">
    <property type="entry name" value="Nucleotide-diphospho-sugar transferases"/>
    <property type="match status" value="1"/>
</dbReference>
<dbReference type="InterPro" id="IPR029044">
    <property type="entry name" value="Nucleotide-diphossugar_trans"/>
</dbReference>
<reference evidence="6" key="1">
    <citation type="submission" date="2021-01" db="EMBL/GenBank/DDBJ databases">
        <authorList>
            <person name="Corre E."/>
            <person name="Pelletier E."/>
            <person name="Niang G."/>
            <person name="Scheremetjew M."/>
            <person name="Finn R."/>
            <person name="Kale V."/>
            <person name="Holt S."/>
            <person name="Cochrane G."/>
            <person name="Meng A."/>
            <person name="Brown T."/>
            <person name="Cohen L."/>
        </authorList>
    </citation>
    <scope>NUCLEOTIDE SEQUENCE</scope>
    <source>
        <strain evidence="6">CCMP3105</strain>
    </source>
</reference>
<dbReference type="SUPFAM" id="SSF50370">
    <property type="entry name" value="Ricin B-like lectins"/>
    <property type="match status" value="3"/>
</dbReference>
<dbReference type="PANTHER" id="PTHR11675:SF126">
    <property type="entry name" value="RICIN B LECTIN DOMAIN-CONTAINING PROTEIN"/>
    <property type="match status" value="1"/>
</dbReference>
<feature type="domain" description="Galactosyltransferase C-terminal" evidence="5">
    <location>
        <begin position="312"/>
        <end position="360"/>
    </location>
</feature>
<dbReference type="EMBL" id="HBNR01046234">
    <property type="protein sequence ID" value="CAE4607612.1"/>
    <property type="molecule type" value="Transcribed_RNA"/>
</dbReference>
<gene>
    <name evidence="6" type="ORF">AMON00008_LOCUS32166</name>
</gene>
<evidence type="ECO:0000259" key="5">
    <source>
        <dbReference type="Pfam" id="PF02709"/>
    </source>
</evidence>
<protein>
    <recommendedName>
        <fullName evidence="7">Polypeptide N-acetylgalactosaminyltransferase</fullName>
    </recommendedName>
</protein>
<keyword evidence="2" id="KW-1015">Disulfide bond</keyword>
<dbReference type="PROSITE" id="PS50231">
    <property type="entry name" value="RICIN_B_LECTIN"/>
    <property type="match status" value="2"/>
</dbReference>
<feature type="region of interest" description="Disordered" evidence="3">
    <location>
        <begin position="1"/>
        <end position="29"/>
    </location>
</feature>
<feature type="domain" description="Glycosyltransferase 2-like" evidence="4">
    <location>
        <begin position="149"/>
        <end position="284"/>
    </location>
</feature>
<dbReference type="Pfam" id="PF00535">
    <property type="entry name" value="Glycos_transf_2"/>
    <property type="match status" value="1"/>
</dbReference>
<dbReference type="InterPro" id="IPR027791">
    <property type="entry name" value="Galactosyl_T_C"/>
</dbReference>
<evidence type="ECO:0000256" key="3">
    <source>
        <dbReference type="SAM" id="MobiDB-lite"/>
    </source>
</evidence>
<accession>A0A7S4R9L5</accession>
<evidence type="ECO:0000313" key="6">
    <source>
        <dbReference type="EMBL" id="CAE4607612.1"/>
    </source>
</evidence>
<dbReference type="GO" id="GO:0005794">
    <property type="term" value="C:Golgi apparatus"/>
    <property type="evidence" value="ECO:0007669"/>
    <property type="project" value="TreeGrafter"/>
</dbReference>
<organism evidence="6">
    <name type="scientific">Alexandrium monilatum</name>
    <dbReference type="NCBI Taxonomy" id="311494"/>
    <lineage>
        <taxon>Eukaryota</taxon>
        <taxon>Sar</taxon>
        <taxon>Alveolata</taxon>
        <taxon>Dinophyceae</taxon>
        <taxon>Gonyaulacales</taxon>
        <taxon>Pyrocystaceae</taxon>
        <taxon>Alexandrium</taxon>
    </lineage>
</organism>
<dbReference type="GO" id="GO:0006493">
    <property type="term" value="P:protein O-linked glycosylation"/>
    <property type="evidence" value="ECO:0007669"/>
    <property type="project" value="TreeGrafter"/>
</dbReference>
<dbReference type="Gene3D" id="3.90.550.10">
    <property type="entry name" value="Spore Coat Polysaccharide Biosynthesis Protein SpsA, Chain A"/>
    <property type="match status" value="1"/>
</dbReference>
<evidence type="ECO:0000256" key="2">
    <source>
        <dbReference type="ARBA" id="ARBA00023157"/>
    </source>
</evidence>
<evidence type="ECO:0008006" key="7">
    <source>
        <dbReference type="Google" id="ProtNLM"/>
    </source>
</evidence>
<keyword evidence="1" id="KW-0808">Transferase</keyword>
<evidence type="ECO:0000259" key="4">
    <source>
        <dbReference type="Pfam" id="PF00535"/>
    </source>
</evidence>
<dbReference type="AlphaFoldDB" id="A0A7S4R9L5"/>
<evidence type="ECO:0000256" key="1">
    <source>
        <dbReference type="ARBA" id="ARBA00022679"/>
    </source>
</evidence>
<proteinExistence type="predicted"/>
<dbReference type="GO" id="GO:0004653">
    <property type="term" value="F:polypeptide N-acetylgalactosaminyltransferase activity"/>
    <property type="evidence" value="ECO:0007669"/>
    <property type="project" value="TreeGrafter"/>
</dbReference>
<name>A0A7S4R9L5_9DINO</name>
<sequence length="925" mass="101402">MAQKVAAGRPTRGQPALGMSGGRRRGARGEAEHWPPIQRFLPAIVLPLAVGVFQLRGGENRLPLISISGILGVVVSLAVPRGILTVLTTTAATTLLLSACYVQDLLDVSETSGSQQPRSPDFLQRAPRVWNASVPAGAELAPTTLETMSIVLPCAFEGAYAGKTVEAIWARTDHGRIHEIIVVDDGSKPPLSEVFPEHLLHGGSRGPPVRILRHEKTRGLIGAKKTGGDAARGDVIVFLDCHVSPSPGWEEAFLRQMKRSGDHRTVVVPYITALDPDTWQEDKNGPISKACYLLWNADFTWLSNPGRDVPLMSGGLLALSRRWWQETEGYDEHMVAWGGENIDQSLRTWLCGGRIEVAEGAYIAHMWRDPKNPKTTLKYPIPSEDVMRNKARAVTAWLGEFKDKTLSFPEYEEFVTGKHTIGDMGNFHRLQRRMQCAPFASYIQRFSYVYVDGGLIPSEVFQIREEQTGLCLERQPRESQPHAVVLRPCAGSQSGGISELQQWHAGNRDRSVTGAPCCSGLTNWNFLQCLDAPGHGAHARTFECDVSGYSESQVFRLESGGRLEWGPGRGCLAPAAAAPASGAGAAALAACALEVVTTKPGTFRLRSNVTGRLGGACATAVHDESAQSGFKLVLEECDATHAQQLLHTAPLLDGLQVQVGDTKSCLDSVSGTQVLVYPCYDESVANQNQVWQLQHGKLIWEGQVQTGMRGYCLDMHASGASLKEVPVAEHLRLRTCAPRRGQRLRRGDLDTDGTFLLRADGADKCLGTGSGSSGVLERMLRLTRCRNDQRWRELKGRNQVQHVASLLCIDAGNEVMPILYPCHEPTALRKQRFHVIDDPGWVQLQKGWEDNGRKRYFEQCLDHAPEADVEVIVEHCAEAEGKGVRWRRVGAHQPPEWQMWQKASTLPPGAQLLGESRVGGRAMPP</sequence>
<dbReference type="InterPro" id="IPR035992">
    <property type="entry name" value="Ricin_B-like_lectins"/>
</dbReference>
<dbReference type="PANTHER" id="PTHR11675">
    <property type="entry name" value="N-ACETYLGALACTOSAMINYLTRANSFERASE"/>
    <property type="match status" value="1"/>
</dbReference>
<dbReference type="InterPro" id="IPR001173">
    <property type="entry name" value="Glyco_trans_2-like"/>
</dbReference>